<proteinExistence type="predicted"/>
<gene>
    <name evidence="1" type="ORF">F5878DRAFT_727653</name>
</gene>
<name>A0AA38P2T2_9AGAR</name>
<protein>
    <submittedName>
        <fullName evidence="1">Uncharacterized protein</fullName>
    </submittedName>
</protein>
<keyword evidence="2" id="KW-1185">Reference proteome</keyword>
<evidence type="ECO:0000313" key="1">
    <source>
        <dbReference type="EMBL" id="KAJ3835263.1"/>
    </source>
</evidence>
<dbReference type="EMBL" id="MU806430">
    <property type="protein sequence ID" value="KAJ3835263.1"/>
    <property type="molecule type" value="Genomic_DNA"/>
</dbReference>
<dbReference type="Proteomes" id="UP001163846">
    <property type="component" value="Unassembled WGS sequence"/>
</dbReference>
<reference evidence="1" key="1">
    <citation type="submission" date="2022-08" db="EMBL/GenBank/DDBJ databases">
        <authorList>
            <consortium name="DOE Joint Genome Institute"/>
            <person name="Min B."/>
            <person name="Riley R."/>
            <person name="Sierra-Patev S."/>
            <person name="Naranjo-Ortiz M."/>
            <person name="Looney B."/>
            <person name="Konkel Z."/>
            <person name="Slot J.C."/>
            <person name="Sakamoto Y."/>
            <person name="Steenwyk J.L."/>
            <person name="Rokas A."/>
            <person name="Carro J."/>
            <person name="Camarero S."/>
            <person name="Ferreira P."/>
            <person name="Molpeceres G."/>
            <person name="Ruiz-Duenas F.J."/>
            <person name="Serrano A."/>
            <person name="Henrissat B."/>
            <person name="Drula E."/>
            <person name="Hughes K.W."/>
            <person name="Mata J.L."/>
            <person name="Ishikawa N.K."/>
            <person name="Vargas-Isla R."/>
            <person name="Ushijima S."/>
            <person name="Smith C.A."/>
            <person name="Ahrendt S."/>
            <person name="Andreopoulos W."/>
            <person name="He G."/>
            <person name="Labutti K."/>
            <person name="Lipzen A."/>
            <person name="Ng V."/>
            <person name="Sandor L."/>
            <person name="Barry K."/>
            <person name="Martinez A.T."/>
            <person name="Xiao Y."/>
            <person name="Gibbons J.G."/>
            <person name="Terashima K."/>
            <person name="Hibbett D.S."/>
            <person name="Grigoriev I.V."/>
        </authorList>
    </citation>
    <scope>NUCLEOTIDE SEQUENCE</scope>
    <source>
        <strain evidence="1">TFB9207</strain>
    </source>
</reference>
<organism evidence="1 2">
    <name type="scientific">Lentinula raphanica</name>
    <dbReference type="NCBI Taxonomy" id="153919"/>
    <lineage>
        <taxon>Eukaryota</taxon>
        <taxon>Fungi</taxon>
        <taxon>Dikarya</taxon>
        <taxon>Basidiomycota</taxon>
        <taxon>Agaricomycotina</taxon>
        <taxon>Agaricomycetes</taxon>
        <taxon>Agaricomycetidae</taxon>
        <taxon>Agaricales</taxon>
        <taxon>Marasmiineae</taxon>
        <taxon>Omphalotaceae</taxon>
        <taxon>Lentinula</taxon>
    </lineage>
</organism>
<dbReference type="AlphaFoldDB" id="A0AA38P2T2"/>
<evidence type="ECO:0000313" key="2">
    <source>
        <dbReference type="Proteomes" id="UP001163846"/>
    </source>
</evidence>
<accession>A0AA38P2T2</accession>
<sequence>MRSYLLTIPNELIHSIVDYIAYTSIPIGPPDSAWFSKSLVRYVSPYLLALSSTNWQLRRVCLFFLFAYVTIRHEEDVTRIMDYIGLFSKFTKVLVIGIFHMQPGTMDQLISQILPRSEQLSEVELQSCCTRIVLLRAILARPTVTSILVHELPDPSMCDKDLSRIILSQHSDLIFSLDYKFEPYLSRGMRLNRVEIFGSLDTRFQSKILSGLTEMTIHMDIIPNSFSWLPLFSSTHPNLGEVWLLNVRRYFFAHDAPLFLSSLIKGLQERELYIFYNIAQVGLRRAVGQPSQGWYVMGLTLTTTIASTSLIEVLMLVASLFPKLKVFTLNLSLHNMRYEIDDLVSALAQFPSLRVVYLNDVFYWLDFDSGNKKTTPVVTVEPVKSLVDVFHELRAHYESGLSLFTGHRTRRTRKNHS</sequence>
<comment type="caution">
    <text evidence="1">The sequence shown here is derived from an EMBL/GenBank/DDBJ whole genome shotgun (WGS) entry which is preliminary data.</text>
</comment>